<keyword evidence="2" id="KW-0963">Cytoplasm</keyword>
<accession>A0A1I5X1Q0</accession>
<evidence type="ECO:0000256" key="3">
    <source>
        <dbReference type="ARBA" id="ARBA00022679"/>
    </source>
</evidence>
<dbReference type="STRING" id="587909.SAMN05421810_105375"/>
<dbReference type="GO" id="GO:0008080">
    <property type="term" value="F:N-acetyltransferase activity"/>
    <property type="evidence" value="ECO:0007669"/>
    <property type="project" value="InterPro"/>
</dbReference>
<dbReference type="PROSITE" id="PS51186">
    <property type="entry name" value="GNAT"/>
    <property type="match status" value="1"/>
</dbReference>
<proteinExistence type="inferred from homology"/>
<dbReference type="Gene3D" id="3.40.630.30">
    <property type="match status" value="1"/>
</dbReference>
<sequence>MTVTLEPLRRAHIPRCVEIERILFVGDGPWSASAFRSELDAGGHYVAAVTEDGALAGYAGLAIAGRQGDWETSVHTIGVDPEFQGRGVGTLLLRALLARADELRAPVFLEVRTDNERAIRLYERHGFDRVGVRRRYYRPSGADAYTMCRPPLGGAEAPDASRAEREEAG</sequence>
<dbReference type="SUPFAM" id="SSF55729">
    <property type="entry name" value="Acyl-CoA N-acyltransferases (Nat)"/>
    <property type="match status" value="1"/>
</dbReference>
<dbReference type="InterPro" id="IPR006464">
    <property type="entry name" value="AcTrfase_RimI/Ard1"/>
</dbReference>
<dbReference type="CDD" id="cd04301">
    <property type="entry name" value="NAT_SF"/>
    <property type="match status" value="1"/>
</dbReference>
<organism evidence="7 8">
    <name type="scientific">Amycolatopsis arida</name>
    <dbReference type="NCBI Taxonomy" id="587909"/>
    <lineage>
        <taxon>Bacteria</taxon>
        <taxon>Bacillati</taxon>
        <taxon>Actinomycetota</taxon>
        <taxon>Actinomycetes</taxon>
        <taxon>Pseudonocardiales</taxon>
        <taxon>Pseudonocardiaceae</taxon>
        <taxon>Amycolatopsis</taxon>
    </lineage>
</organism>
<keyword evidence="4" id="KW-0012">Acyltransferase</keyword>
<comment type="similarity">
    <text evidence="1">Belongs to the acetyltransferase family. RimI subfamily.</text>
</comment>
<keyword evidence="3 7" id="KW-0808">Transferase</keyword>
<dbReference type="InterPro" id="IPR000182">
    <property type="entry name" value="GNAT_dom"/>
</dbReference>
<dbReference type="Pfam" id="PF00583">
    <property type="entry name" value="Acetyltransf_1"/>
    <property type="match status" value="1"/>
</dbReference>
<dbReference type="Proteomes" id="UP000198727">
    <property type="component" value="Unassembled WGS sequence"/>
</dbReference>
<feature type="compositionally biased region" description="Basic and acidic residues" evidence="5">
    <location>
        <begin position="159"/>
        <end position="169"/>
    </location>
</feature>
<evidence type="ECO:0000313" key="8">
    <source>
        <dbReference type="Proteomes" id="UP000198727"/>
    </source>
</evidence>
<dbReference type="NCBIfam" id="TIGR01575">
    <property type="entry name" value="rimI"/>
    <property type="match status" value="1"/>
</dbReference>
<name>A0A1I5X1Q0_9PSEU</name>
<feature type="region of interest" description="Disordered" evidence="5">
    <location>
        <begin position="148"/>
        <end position="169"/>
    </location>
</feature>
<evidence type="ECO:0000259" key="6">
    <source>
        <dbReference type="PROSITE" id="PS51186"/>
    </source>
</evidence>
<dbReference type="EMBL" id="FOWW01000005">
    <property type="protein sequence ID" value="SFQ25617.1"/>
    <property type="molecule type" value="Genomic_DNA"/>
</dbReference>
<dbReference type="PANTHER" id="PTHR43420">
    <property type="entry name" value="ACETYLTRANSFERASE"/>
    <property type="match status" value="1"/>
</dbReference>
<evidence type="ECO:0000313" key="7">
    <source>
        <dbReference type="EMBL" id="SFQ25617.1"/>
    </source>
</evidence>
<evidence type="ECO:0000256" key="4">
    <source>
        <dbReference type="ARBA" id="ARBA00023315"/>
    </source>
</evidence>
<dbReference type="InterPro" id="IPR016181">
    <property type="entry name" value="Acyl_CoA_acyltransferase"/>
</dbReference>
<dbReference type="PANTHER" id="PTHR43420:SF44">
    <property type="entry name" value="ACETYLTRANSFERASE YPEA"/>
    <property type="match status" value="1"/>
</dbReference>
<evidence type="ECO:0000256" key="5">
    <source>
        <dbReference type="SAM" id="MobiDB-lite"/>
    </source>
</evidence>
<dbReference type="InterPro" id="IPR050680">
    <property type="entry name" value="YpeA/RimI_acetyltransf"/>
</dbReference>
<dbReference type="AlphaFoldDB" id="A0A1I5X1Q0"/>
<gene>
    <name evidence="7" type="ORF">SAMN05421810_105375</name>
</gene>
<evidence type="ECO:0000256" key="2">
    <source>
        <dbReference type="ARBA" id="ARBA00022490"/>
    </source>
</evidence>
<feature type="domain" description="N-acetyltransferase" evidence="6">
    <location>
        <begin position="3"/>
        <end position="152"/>
    </location>
</feature>
<keyword evidence="8" id="KW-1185">Reference proteome</keyword>
<protein>
    <submittedName>
        <fullName evidence="7">Ribosomal-protein-alanine N-acetyltransferase</fullName>
    </submittedName>
</protein>
<evidence type="ECO:0000256" key="1">
    <source>
        <dbReference type="ARBA" id="ARBA00005395"/>
    </source>
</evidence>
<reference evidence="8" key="1">
    <citation type="submission" date="2016-10" db="EMBL/GenBank/DDBJ databases">
        <authorList>
            <person name="Varghese N."/>
            <person name="Submissions S."/>
        </authorList>
    </citation>
    <scope>NUCLEOTIDE SEQUENCE [LARGE SCALE GENOMIC DNA]</scope>
    <source>
        <strain evidence="8">CGMCC 4.5579</strain>
    </source>
</reference>